<evidence type="ECO:0000256" key="1">
    <source>
        <dbReference type="SAM" id="MobiDB-lite"/>
    </source>
</evidence>
<sequence>MVEDTGSHAAHGAAEHDGEIHEDHGHSVAAWTCVGILMIAALLISFGVAFGNHVLDIIGVVLIVVGVAAGIVLNKAGFGTASAPERQSAARESV</sequence>
<dbReference type="InterPro" id="IPR046550">
    <property type="entry name" value="DUF6704"/>
</dbReference>
<reference evidence="4" key="1">
    <citation type="journal article" date="2019" name="Int. J. Syst. Evol. Microbiol.">
        <title>The Global Catalogue of Microorganisms (GCM) 10K type strain sequencing project: providing services to taxonomists for standard genome sequencing and annotation.</title>
        <authorList>
            <consortium name="The Broad Institute Genomics Platform"/>
            <consortium name="The Broad Institute Genome Sequencing Center for Infectious Disease"/>
            <person name="Wu L."/>
            <person name="Ma J."/>
        </authorList>
    </citation>
    <scope>NUCLEOTIDE SEQUENCE [LARGE SCALE GENOMIC DNA]</scope>
    <source>
        <strain evidence="4">NBRC 106593</strain>
    </source>
</reference>
<dbReference type="EMBL" id="JBHSWJ010000002">
    <property type="protein sequence ID" value="MFC6713960.1"/>
    <property type="molecule type" value="Genomic_DNA"/>
</dbReference>
<dbReference type="Pfam" id="PF20447">
    <property type="entry name" value="DUF6704"/>
    <property type="match status" value="1"/>
</dbReference>
<dbReference type="Proteomes" id="UP001596356">
    <property type="component" value="Unassembled WGS sequence"/>
</dbReference>
<protein>
    <submittedName>
        <fullName evidence="3">HGxxPAAW family protein</fullName>
    </submittedName>
</protein>
<feature type="transmembrane region" description="Helical" evidence="2">
    <location>
        <begin position="28"/>
        <end position="51"/>
    </location>
</feature>
<accession>A0ABW2ASW5</accession>
<keyword evidence="4" id="KW-1185">Reference proteome</keyword>
<evidence type="ECO:0000256" key="2">
    <source>
        <dbReference type="SAM" id="Phobius"/>
    </source>
</evidence>
<keyword evidence="2" id="KW-1133">Transmembrane helix</keyword>
<dbReference type="NCBIfam" id="NF041681">
    <property type="entry name" value="HGxxPAAW"/>
    <property type="match status" value="1"/>
</dbReference>
<keyword evidence="2" id="KW-0472">Membrane</keyword>
<feature type="region of interest" description="Disordered" evidence="1">
    <location>
        <begin position="1"/>
        <end position="21"/>
    </location>
</feature>
<gene>
    <name evidence="3" type="ORF">ACFQBT_09055</name>
</gene>
<dbReference type="RefSeq" id="WP_377822103.1">
    <property type="nucleotide sequence ID" value="NZ_JBHSWJ010000002.1"/>
</dbReference>
<organism evidence="3 4">
    <name type="scientific">Branchiibius cervicis</name>
    <dbReference type="NCBI Taxonomy" id="908252"/>
    <lineage>
        <taxon>Bacteria</taxon>
        <taxon>Bacillati</taxon>
        <taxon>Actinomycetota</taxon>
        <taxon>Actinomycetes</taxon>
        <taxon>Micrococcales</taxon>
        <taxon>Dermacoccaceae</taxon>
        <taxon>Branchiibius</taxon>
    </lineage>
</organism>
<comment type="caution">
    <text evidence="3">The sequence shown here is derived from an EMBL/GenBank/DDBJ whole genome shotgun (WGS) entry which is preliminary data.</text>
</comment>
<keyword evidence="2" id="KW-0812">Transmembrane</keyword>
<evidence type="ECO:0000313" key="3">
    <source>
        <dbReference type="EMBL" id="MFC6713960.1"/>
    </source>
</evidence>
<evidence type="ECO:0000313" key="4">
    <source>
        <dbReference type="Proteomes" id="UP001596356"/>
    </source>
</evidence>
<proteinExistence type="predicted"/>
<feature type="transmembrane region" description="Helical" evidence="2">
    <location>
        <begin position="57"/>
        <end position="78"/>
    </location>
</feature>
<name>A0ABW2ASW5_9MICO</name>